<proteinExistence type="predicted"/>
<sequence length="69" mass="7476">MEILTTWSHGVSKAICLYALKKSPVRAVSFQTPNVLGILERCPAITEIVKGNPWHFSTISFPTSSNSGG</sequence>
<reference evidence="1 2" key="1">
    <citation type="submission" date="2020-09" db="EMBL/GenBank/DDBJ databases">
        <title>De no assembly of potato wild relative species, Solanum commersonii.</title>
        <authorList>
            <person name="Cho K."/>
        </authorList>
    </citation>
    <scope>NUCLEOTIDE SEQUENCE [LARGE SCALE GENOMIC DNA]</scope>
    <source>
        <strain evidence="1">LZ3.2</strain>
        <tissue evidence="1">Leaf</tissue>
    </source>
</reference>
<name>A0A9J5Z875_SOLCO</name>
<organism evidence="1 2">
    <name type="scientific">Solanum commersonii</name>
    <name type="common">Commerson's wild potato</name>
    <name type="synonym">Commerson's nightshade</name>
    <dbReference type="NCBI Taxonomy" id="4109"/>
    <lineage>
        <taxon>Eukaryota</taxon>
        <taxon>Viridiplantae</taxon>
        <taxon>Streptophyta</taxon>
        <taxon>Embryophyta</taxon>
        <taxon>Tracheophyta</taxon>
        <taxon>Spermatophyta</taxon>
        <taxon>Magnoliopsida</taxon>
        <taxon>eudicotyledons</taxon>
        <taxon>Gunneridae</taxon>
        <taxon>Pentapetalae</taxon>
        <taxon>asterids</taxon>
        <taxon>lamiids</taxon>
        <taxon>Solanales</taxon>
        <taxon>Solanaceae</taxon>
        <taxon>Solanoideae</taxon>
        <taxon>Solaneae</taxon>
        <taxon>Solanum</taxon>
    </lineage>
</organism>
<dbReference type="EMBL" id="JACXVP010000004">
    <property type="protein sequence ID" value="KAG5609073.1"/>
    <property type="molecule type" value="Genomic_DNA"/>
</dbReference>
<comment type="caution">
    <text evidence="1">The sequence shown here is derived from an EMBL/GenBank/DDBJ whole genome shotgun (WGS) entry which is preliminary data.</text>
</comment>
<accession>A0A9J5Z875</accession>
<gene>
    <name evidence="1" type="ORF">H5410_020354</name>
</gene>
<protein>
    <submittedName>
        <fullName evidence="1">Uncharacterized protein</fullName>
    </submittedName>
</protein>
<dbReference type="AlphaFoldDB" id="A0A9J5Z875"/>
<dbReference type="Proteomes" id="UP000824120">
    <property type="component" value="Chromosome 4"/>
</dbReference>
<keyword evidence="2" id="KW-1185">Reference proteome</keyword>
<evidence type="ECO:0000313" key="2">
    <source>
        <dbReference type="Proteomes" id="UP000824120"/>
    </source>
</evidence>
<evidence type="ECO:0000313" key="1">
    <source>
        <dbReference type="EMBL" id="KAG5609073.1"/>
    </source>
</evidence>